<proteinExistence type="predicted"/>
<organism evidence="2 3">
    <name type="scientific">Xanthomonas arboricola pv. pruni MAFF 301420</name>
    <dbReference type="NCBI Taxonomy" id="1418095"/>
    <lineage>
        <taxon>Bacteria</taxon>
        <taxon>Pseudomonadati</taxon>
        <taxon>Pseudomonadota</taxon>
        <taxon>Gammaproteobacteria</taxon>
        <taxon>Lysobacterales</taxon>
        <taxon>Lysobacteraceae</taxon>
        <taxon>Xanthomonas</taxon>
    </lineage>
</organism>
<sequence length="77" mass="8132">MACTAWFRLARWPITVMLSSVTGGAALVVASVAGGAAGALSCACALNAVASTQAMVVQRTSRTGVRRRRRLARWPVW</sequence>
<keyword evidence="1" id="KW-0812">Transmembrane</keyword>
<feature type="transmembrane region" description="Helical" evidence="1">
    <location>
        <begin position="12"/>
        <end position="30"/>
    </location>
</feature>
<keyword evidence="1" id="KW-0472">Membrane</keyword>
<name>W4SCT2_9XANT</name>
<evidence type="ECO:0000256" key="1">
    <source>
        <dbReference type="SAM" id="Phobius"/>
    </source>
</evidence>
<reference evidence="2 3" key="1">
    <citation type="submission" date="2014-01" db="EMBL/GenBank/DDBJ databases">
        <title>Genome sequence and analysis of Xanthomonas arboricola pv. pruni.</title>
        <authorList>
            <person name="Fujikawa T."/>
            <person name="Nakazono-Nagaoka E."/>
        </authorList>
    </citation>
    <scope>NUCLEOTIDE SEQUENCE [LARGE SCALE GENOMIC DNA]</scope>
    <source>
        <strain evidence="3">MAFF 301420</strain>
    </source>
</reference>
<dbReference type="AlphaFoldDB" id="W4SCT2"/>
<gene>
    <name evidence="2" type="ORF">XPR_0956</name>
</gene>
<dbReference type="Proteomes" id="UP000019084">
    <property type="component" value="Unassembled WGS sequence"/>
</dbReference>
<evidence type="ECO:0000313" key="3">
    <source>
        <dbReference type="Proteomes" id="UP000019084"/>
    </source>
</evidence>
<evidence type="ECO:0000313" key="2">
    <source>
        <dbReference type="EMBL" id="GAE54321.1"/>
    </source>
</evidence>
<accession>W4SCT2</accession>
<feature type="transmembrane region" description="Helical" evidence="1">
    <location>
        <begin position="36"/>
        <end position="57"/>
    </location>
</feature>
<comment type="caution">
    <text evidence="2">The sequence shown here is derived from an EMBL/GenBank/DDBJ whole genome shotgun (WGS) entry which is preliminary data.</text>
</comment>
<protein>
    <submittedName>
        <fullName evidence="2">Uncharacterized protein</fullName>
    </submittedName>
</protein>
<dbReference type="EMBL" id="BAVC01000060">
    <property type="protein sequence ID" value="GAE54321.1"/>
    <property type="molecule type" value="Genomic_DNA"/>
</dbReference>
<keyword evidence="1" id="KW-1133">Transmembrane helix</keyword>